<dbReference type="NCBIfam" id="TIGR00229">
    <property type="entry name" value="sensory_box"/>
    <property type="match status" value="1"/>
</dbReference>
<dbReference type="Gene3D" id="1.10.3210.10">
    <property type="entry name" value="Hypothetical protein af1432"/>
    <property type="match status" value="1"/>
</dbReference>
<dbReference type="SUPFAM" id="SSF55785">
    <property type="entry name" value="PYP-like sensor domain (PAS domain)"/>
    <property type="match status" value="1"/>
</dbReference>
<dbReference type="Gene3D" id="3.30.450.20">
    <property type="entry name" value="PAS domain"/>
    <property type="match status" value="1"/>
</dbReference>
<organism evidence="6">
    <name type="scientific">bioreactor metagenome</name>
    <dbReference type="NCBI Taxonomy" id="1076179"/>
    <lineage>
        <taxon>unclassified sequences</taxon>
        <taxon>metagenomes</taxon>
        <taxon>ecological metagenomes</taxon>
    </lineage>
</organism>
<keyword evidence="1" id="KW-0812">Transmembrane</keyword>
<dbReference type="InterPro" id="IPR000700">
    <property type="entry name" value="PAS-assoc_C"/>
</dbReference>
<feature type="transmembrane region" description="Helical" evidence="1">
    <location>
        <begin position="6"/>
        <end position="26"/>
    </location>
</feature>
<dbReference type="AlphaFoldDB" id="A0A645ABP8"/>
<dbReference type="PANTHER" id="PTHR43155">
    <property type="entry name" value="CYCLIC DI-GMP PHOSPHODIESTERASE PA4108-RELATED"/>
    <property type="match status" value="1"/>
</dbReference>
<dbReference type="SMART" id="SM00267">
    <property type="entry name" value="GGDEF"/>
    <property type="match status" value="1"/>
</dbReference>
<dbReference type="InterPro" id="IPR000160">
    <property type="entry name" value="GGDEF_dom"/>
</dbReference>
<evidence type="ECO:0000259" key="5">
    <source>
        <dbReference type="PROSITE" id="PS51832"/>
    </source>
</evidence>
<dbReference type="NCBIfam" id="TIGR00254">
    <property type="entry name" value="GGDEF"/>
    <property type="match status" value="1"/>
</dbReference>
<dbReference type="CDD" id="cd01949">
    <property type="entry name" value="GGDEF"/>
    <property type="match status" value="1"/>
</dbReference>
<dbReference type="Pfam" id="PF13487">
    <property type="entry name" value="HD_5"/>
    <property type="match status" value="1"/>
</dbReference>
<gene>
    <name evidence="6" type="ORF">SDC9_93822</name>
</gene>
<dbReference type="EMBL" id="VSSQ01011544">
    <property type="protein sequence ID" value="MPM47114.1"/>
    <property type="molecule type" value="Genomic_DNA"/>
</dbReference>
<dbReference type="InterPro" id="IPR035965">
    <property type="entry name" value="PAS-like_dom_sf"/>
</dbReference>
<dbReference type="SMART" id="SM00091">
    <property type="entry name" value="PAS"/>
    <property type="match status" value="1"/>
</dbReference>
<accession>A0A645ABP8</accession>
<evidence type="ECO:0000256" key="1">
    <source>
        <dbReference type="SAM" id="Phobius"/>
    </source>
</evidence>
<dbReference type="SUPFAM" id="SSF55073">
    <property type="entry name" value="Nucleotide cyclase"/>
    <property type="match status" value="1"/>
</dbReference>
<keyword evidence="1" id="KW-0472">Membrane</keyword>
<evidence type="ECO:0000313" key="6">
    <source>
        <dbReference type="EMBL" id="MPM47114.1"/>
    </source>
</evidence>
<name>A0A645ABP8_9ZZZZ</name>
<dbReference type="SUPFAM" id="SSF109604">
    <property type="entry name" value="HD-domain/PDEase-like"/>
    <property type="match status" value="1"/>
</dbReference>
<dbReference type="InterPro" id="IPR003607">
    <property type="entry name" value="HD/PDEase_dom"/>
</dbReference>
<dbReference type="Gene3D" id="3.30.70.270">
    <property type="match status" value="1"/>
</dbReference>
<dbReference type="PANTHER" id="PTHR43155:SF2">
    <property type="entry name" value="CYCLIC DI-GMP PHOSPHODIESTERASE PA4108"/>
    <property type="match status" value="1"/>
</dbReference>
<evidence type="ECO:0000259" key="4">
    <source>
        <dbReference type="PROSITE" id="PS50887"/>
    </source>
</evidence>
<sequence>MRNLYIFTIISLLAGLLITALIIHIWSSVLTRPFEKLVREVSGIDVTMGSISKIPVTGTIEFQHLSQSINFLINRIESVQRDLDGSRKELEATLVSVGDGVIVVDMDYHITFLNPVAQRLMGWSMEEVTGREVGEVFNIINEYTRKTVISPIDLVFERHEIVELANHTLLIAKDGTEIPIEDTAAPIIDGAGKVTGCVLVFRDSSKQKEKQKQIEYLSYHDQLTGLYNRRFFEEEFRRLDVERNFPLAIIYADVNGLKIMNDAFGHESGDKLITLVSEAMQDVCRSDDIIARIGGDEFIILLPQTDSEHAEKIIERIKAKISTLQIQGISISVSFGLDVKMGTWQLSNDVIKNAEKDMYFRKTLNINNRNQIIKAIISALFQKCREEESHSNRVGLICRRIGEAFDLSPEQIKSLGVAGEMHDIGKIFVDESILKKGNNLDQIEWIQMKKHPEVGYRLLGATIEYHAIADFVLAHHENWDGSGYPKGLKGEDILWESRAIAIAEAYERMISTQYYSVPLSKDEAIQELRKNAGAQFDPQLVDLFINEVVPRLPF</sequence>
<dbReference type="PROSITE" id="PS51832">
    <property type="entry name" value="HD_GYP"/>
    <property type="match status" value="1"/>
</dbReference>
<dbReference type="PROSITE" id="PS50887">
    <property type="entry name" value="GGDEF"/>
    <property type="match status" value="1"/>
</dbReference>
<protein>
    <submittedName>
        <fullName evidence="6">Uncharacterized protein</fullName>
    </submittedName>
</protein>
<dbReference type="InterPro" id="IPR000014">
    <property type="entry name" value="PAS"/>
</dbReference>
<dbReference type="Pfam" id="PF00989">
    <property type="entry name" value="PAS"/>
    <property type="match status" value="1"/>
</dbReference>
<dbReference type="InterPro" id="IPR029787">
    <property type="entry name" value="Nucleotide_cyclase"/>
</dbReference>
<dbReference type="Pfam" id="PF00990">
    <property type="entry name" value="GGDEF"/>
    <property type="match status" value="1"/>
</dbReference>
<feature type="domain" description="HD-GYP" evidence="5">
    <location>
        <begin position="365"/>
        <end position="554"/>
    </location>
</feature>
<dbReference type="PROSITE" id="PS50113">
    <property type="entry name" value="PAC"/>
    <property type="match status" value="1"/>
</dbReference>
<dbReference type="CDD" id="cd00077">
    <property type="entry name" value="HDc"/>
    <property type="match status" value="1"/>
</dbReference>
<keyword evidence="1" id="KW-1133">Transmembrane helix</keyword>
<dbReference type="CDD" id="cd00130">
    <property type="entry name" value="PAS"/>
    <property type="match status" value="1"/>
</dbReference>
<dbReference type="InterPro" id="IPR013767">
    <property type="entry name" value="PAS_fold"/>
</dbReference>
<proteinExistence type="predicted"/>
<dbReference type="GO" id="GO:0006355">
    <property type="term" value="P:regulation of DNA-templated transcription"/>
    <property type="evidence" value="ECO:0007669"/>
    <property type="project" value="InterPro"/>
</dbReference>
<reference evidence="6" key="1">
    <citation type="submission" date="2019-08" db="EMBL/GenBank/DDBJ databases">
        <authorList>
            <person name="Kucharzyk K."/>
            <person name="Murdoch R.W."/>
            <person name="Higgins S."/>
            <person name="Loffler F."/>
        </authorList>
    </citation>
    <scope>NUCLEOTIDE SEQUENCE</scope>
</reference>
<dbReference type="PROSITE" id="PS50112">
    <property type="entry name" value="PAS"/>
    <property type="match status" value="1"/>
</dbReference>
<dbReference type="InterPro" id="IPR043128">
    <property type="entry name" value="Rev_trsase/Diguanyl_cyclase"/>
</dbReference>
<feature type="domain" description="GGDEF" evidence="4">
    <location>
        <begin position="245"/>
        <end position="377"/>
    </location>
</feature>
<feature type="domain" description="PAS" evidence="2">
    <location>
        <begin position="86"/>
        <end position="159"/>
    </location>
</feature>
<comment type="caution">
    <text evidence="6">The sequence shown here is derived from an EMBL/GenBank/DDBJ whole genome shotgun (WGS) entry which is preliminary data.</text>
</comment>
<evidence type="ECO:0000259" key="2">
    <source>
        <dbReference type="PROSITE" id="PS50112"/>
    </source>
</evidence>
<evidence type="ECO:0000259" key="3">
    <source>
        <dbReference type="PROSITE" id="PS50113"/>
    </source>
</evidence>
<feature type="domain" description="PAC" evidence="3">
    <location>
        <begin position="164"/>
        <end position="216"/>
    </location>
</feature>
<dbReference type="InterPro" id="IPR037522">
    <property type="entry name" value="HD_GYP_dom"/>
</dbReference>